<dbReference type="PROSITE" id="PS00136">
    <property type="entry name" value="SUBTILASE_ASP"/>
    <property type="match status" value="1"/>
</dbReference>
<dbReference type="CDD" id="cd04077">
    <property type="entry name" value="Peptidases_S8_PCSK9_ProteinaseK_like"/>
    <property type="match status" value="1"/>
</dbReference>
<keyword evidence="3 5" id="KW-0378">Hydrolase</keyword>
<feature type="signal peptide" evidence="7">
    <location>
        <begin position="1"/>
        <end position="25"/>
    </location>
</feature>
<dbReference type="Gene3D" id="3.40.50.200">
    <property type="entry name" value="Peptidase S8/S53 domain"/>
    <property type="match status" value="1"/>
</dbReference>
<dbReference type="OrthoDB" id="206201at2759"/>
<dbReference type="PROSITE" id="PS51892">
    <property type="entry name" value="SUBTILASE"/>
    <property type="match status" value="1"/>
</dbReference>
<evidence type="ECO:0000313" key="10">
    <source>
        <dbReference type="Proteomes" id="UP000799770"/>
    </source>
</evidence>
<dbReference type="PANTHER" id="PTHR43806">
    <property type="entry name" value="PEPTIDASE S8"/>
    <property type="match status" value="1"/>
</dbReference>
<protein>
    <submittedName>
        <fullName evidence="9">Peptidase S8/S53 domain-containing protein</fullName>
    </submittedName>
</protein>
<dbReference type="InterPro" id="IPR015500">
    <property type="entry name" value="Peptidase_S8_subtilisin-rel"/>
</dbReference>
<evidence type="ECO:0000256" key="1">
    <source>
        <dbReference type="ARBA" id="ARBA00011073"/>
    </source>
</evidence>
<dbReference type="GO" id="GO:0006508">
    <property type="term" value="P:proteolysis"/>
    <property type="evidence" value="ECO:0007669"/>
    <property type="project" value="UniProtKB-KW"/>
</dbReference>
<keyword evidence="2 5" id="KW-0645">Protease</keyword>
<feature type="active site" description="Charge relay system" evidence="5">
    <location>
        <position position="367"/>
    </location>
</feature>
<dbReference type="Proteomes" id="UP000799770">
    <property type="component" value="Unassembled WGS sequence"/>
</dbReference>
<dbReference type="EMBL" id="ML977360">
    <property type="protein sequence ID" value="KAF2106657.1"/>
    <property type="molecule type" value="Genomic_DNA"/>
</dbReference>
<dbReference type="InterPro" id="IPR034193">
    <property type="entry name" value="PCSK9_ProteinaseK-like"/>
</dbReference>
<dbReference type="PANTHER" id="PTHR43806:SF11">
    <property type="entry name" value="CEREVISIN-RELATED"/>
    <property type="match status" value="1"/>
</dbReference>
<evidence type="ECO:0000313" key="9">
    <source>
        <dbReference type="EMBL" id="KAF2106657.1"/>
    </source>
</evidence>
<keyword evidence="7" id="KW-0732">Signal</keyword>
<accession>A0A6A5YK00</accession>
<dbReference type="InterPro" id="IPR000209">
    <property type="entry name" value="Peptidase_S8/S53_dom"/>
</dbReference>
<feature type="active site" description="Charge relay system" evidence="5">
    <location>
        <position position="167"/>
    </location>
</feature>
<dbReference type="PRINTS" id="PR00723">
    <property type="entry name" value="SUBTILISIN"/>
</dbReference>
<dbReference type="Pfam" id="PF00082">
    <property type="entry name" value="Peptidase_S8"/>
    <property type="match status" value="1"/>
</dbReference>
<evidence type="ECO:0000256" key="3">
    <source>
        <dbReference type="ARBA" id="ARBA00022801"/>
    </source>
</evidence>
<dbReference type="InterPro" id="IPR023828">
    <property type="entry name" value="Peptidase_S8_Ser-AS"/>
</dbReference>
<evidence type="ECO:0000256" key="7">
    <source>
        <dbReference type="SAM" id="SignalP"/>
    </source>
</evidence>
<name>A0A6A5YK00_9PLEO</name>
<keyword evidence="10" id="KW-1185">Reference proteome</keyword>
<dbReference type="InterPro" id="IPR050131">
    <property type="entry name" value="Peptidase_S8_subtilisin-like"/>
</dbReference>
<dbReference type="AlphaFoldDB" id="A0A6A5YK00"/>
<evidence type="ECO:0000256" key="2">
    <source>
        <dbReference type="ARBA" id="ARBA00022670"/>
    </source>
</evidence>
<dbReference type="InterPro" id="IPR036852">
    <property type="entry name" value="Peptidase_S8/S53_dom_sf"/>
</dbReference>
<reference evidence="9" key="1">
    <citation type="journal article" date="2020" name="Stud. Mycol.">
        <title>101 Dothideomycetes genomes: a test case for predicting lifestyles and emergence of pathogens.</title>
        <authorList>
            <person name="Haridas S."/>
            <person name="Albert R."/>
            <person name="Binder M."/>
            <person name="Bloem J."/>
            <person name="Labutti K."/>
            <person name="Salamov A."/>
            <person name="Andreopoulos B."/>
            <person name="Baker S."/>
            <person name="Barry K."/>
            <person name="Bills G."/>
            <person name="Bluhm B."/>
            <person name="Cannon C."/>
            <person name="Castanera R."/>
            <person name="Culley D."/>
            <person name="Daum C."/>
            <person name="Ezra D."/>
            <person name="Gonzalez J."/>
            <person name="Henrissat B."/>
            <person name="Kuo A."/>
            <person name="Liang C."/>
            <person name="Lipzen A."/>
            <person name="Lutzoni F."/>
            <person name="Magnuson J."/>
            <person name="Mondo S."/>
            <person name="Nolan M."/>
            <person name="Ohm R."/>
            <person name="Pangilinan J."/>
            <person name="Park H.-J."/>
            <person name="Ramirez L."/>
            <person name="Alfaro M."/>
            <person name="Sun H."/>
            <person name="Tritt A."/>
            <person name="Yoshinaga Y."/>
            <person name="Zwiers L.-H."/>
            <person name="Turgeon B."/>
            <person name="Goodwin S."/>
            <person name="Spatafora J."/>
            <person name="Crous P."/>
            <person name="Grigoriev I."/>
        </authorList>
    </citation>
    <scope>NUCLEOTIDE SEQUENCE</scope>
    <source>
        <strain evidence="9">CBS 627.86</strain>
    </source>
</reference>
<dbReference type="GO" id="GO:0004252">
    <property type="term" value="F:serine-type endopeptidase activity"/>
    <property type="evidence" value="ECO:0007669"/>
    <property type="project" value="UniProtKB-UniRule"/>
</dbReference>
<gene>
    <name evidence="9" type="ORF">BDV96DRAFT_328364</name>
</gene>
<dbReference type="PROSITE" id="PS00138">
    <property type="entry name" value="SUBTILASE_SER"/>
    <property type="match status" value="1"/>
</dbReference>
<proteinExistence type="inferred from homology"/>
<dbReference type="FunFam" id="3.40.50.200:FF:000007">
    <property type="entry name" value="Subtilisin-like serine protease"/>
    <property type="match status" value="1"/>
</dbReference>
<feature type="chain" id="PRO_5025661911" evidence="7">
    <location>
        <begin position="26"/>
        <end position="453"/>
    </location>
</feature>
<feature type="active site" description="Charge relay system" evidence="5">
    <location>
        <position position="202"/>
    </location>
</feature>
<evidence type="ECO:0000256" key="5">
    <source>
        <dbReference type="PROSITE-ProRule" id="PRU01240"/>
    </source>
</evidence>
<sequence length="453" mass="46334">MFLFSKMRTTLAVAAFLASSTSILAAPVKGGGFLGLNKASGNETTKTYSAVFSKEEDPTEFYQADHIDKLLPSCVSNAHCHVNKAFAACTFDATQDCSEAVNSMTEISTMNEALEVRTYATLTGSPWGLQRVSSNTAVAGSSQDQSFTYTFDSTGNLGQGVDIYIIDTGVRTSHAVFSQGGVARASLGFSAVDGETQDGDGHGTHVAGTCAGAKFGISQNANIIAVKALDDTGSGSSTAVLSALNYVMQQHTAKKAKSGFKGSVINMSLGLGGRSSSLEEALKSVNDAGVHVAVAAGNDATDACTSSPSALGGSNSAVVSVGAMNIDNEVASFSNIGKCVDVYAPGEQVLSSWNTGDTIINFLSGTSMASPHVAGMMAYFIGQDPTQFGQSPTALKAHILSTAVSGAVSGSVGGGNSLLLNNGASGSSKRLVKNYVVPGQDFSVHSTDSPVRL</sequence>
<keyword evidence="4 5" id="KW-0720">Serine protease</keyword>
<evidence type="ECO:0000256" key="6">
    <source>
        <dbReference type="RuleBase" id="RU003355"/>
    </source>
</evidence>
<evidence type="ECO:0000259" key="8">
    <source>
        <dbReference type="Pfam" id="PF00082"/>
    </source>
</evidence>
<dbReference type="InterPro" id="IPR023827">
    <property type="entry name" value="Peptidase_S8_Asp-AS"/>
</dbReference>
<evidence type="ECO:0000256" key="4">
    <source>
        <dbReference type="ARBA" id="ARBA00022825"/>
    </source>
</evidence>
<feature type="domain" description="Peptidase S8/S53" evidence="8">
    <location>
        <begin position="158"/>
        <end position="413"/>
    </location>
</feature>
<comment type="similarity">
    <text evidence="1 5 6">Belongs to the peptidase S8 family.</text>
</comment>
<dbReference type="SUPFAM" id="SSF52743">
    <property type="entry name" value="Subtilisin-like"/>
    <property type="match status" value="1"/>
</dbReference>
<organism evidence="9 10">
    <name type="scientific">Lophiotrema nucula</name>
    <dbReference type="NCBI Taxonomy" id="690887"/>
    <lineage>
        <taxon>Eukaryota</taxon>
        <taxon>Fungi</taxon>
        <taxon>Dikarya</taxon>
        <taxon>Ascomycota</taxon>
        <taxon>Pezizomycotina</taxon>
        <taxon>Dothideomycetes</taxon>
        <taxon>Pleosporomycetidae</taxon>
        <taxon>Pleosporales</taxon>
        <taxon>Lophiotremataceae</taxon>
        <taxon>Lophiotrema</taxon>
    </lineage>
</organism>